<sequence>MPARFAFDPSVIQLRSVLSKWMALKARHRIIEPSSLWRCAWAEEFTNHEGVAEATSFKSCPVNPIWRAKR</sequence>
<name>A0A1B7YV50_COLHI</name>
<protein>
    <submittedName>
        <fullName evidence="1">Uncharacterized protein</fullName>
    </submittedName>
</protein>
<gene>
    <name evidence="1" type="ORF">CH63R_00938</name>
</gene>
<accession>A0A1B7YV50</accession>
<dbReference type="KEGG" id="chig:CH63R_00938"/>
<proteinExistence type="predicted"/>
<comment type="caution">
    <text evidence="1">The sequence shown here is derived from an EMBL/GenBank/DDBJ whole genome shotgun (WGS) entry which is preliminary data.</text>
</comment>
<dbReference type="AlphaFoldDB" id="A0A1B7YV50"/>
<evidence type="ECO:0000313" key="2">
    <source>
        <dbReference type="Proteomes" id="UP000092177"/>
    </source>
</evidence>
<dbReference type="Proteomes" id="UP000092177">
    <property type="component" value="Chromosome 1"/>
</dbReference>
<dbReference type="EMBL" id="LTAN01000001">
    <property type="protein sequence ID" value="OBR15758.1"/>
    <property type="molecule type" value="Genomic_DNA"/>
</dbReference>
<keyword evidence="2" id="KW-1185">Reference proteome</keyword>
<evidence type="ECO:0000313" key="1">
    <source>
        <dbReference type="EMBL" id="OBR15758.1"/>
    </source>
</evidence>
<dbReference type="VEuPathDB" id="FungiDB:CH63R_00938"/>
<dbReference type="RefSeq" id="XP_018164275.1">
    <property type="nucleotide sequence ID" value="XM_018295913.1"/>
</dbReference>
<organism evidence="1 2">
    <name type="scientific">Colletotrichum higginsianum (strain IMI 349063)</name>
    <name type="common">Crucifer anthracnose fungus</name>
    <dbReference type="NCBI Taxonomy" id="759273"/>
    <lineage>
        <taxon>Eukaryota</taxon>
        <taxon>Fungi</taxon>
        <taxon>Dikarya</taxon>
        <taxon>Ascomycota</taxon>
        <taxon>Pezizomycotina</taxon>
        <taxon>Sordariomycetes</taxon>
        <taxon>Hypocreomycetidae</taxon>
        <taxon>Glomerellales</taxon>
        <taxon>Glomerellaceae</taxon>
        <taxon>Colletotrichum</taxon>
        <taxon>Colletotrichum destructivum species complex</taxon>
    </lineage>
</organism>
<dbReference type="GeneID" id="28860020"/>
<reference evidence="2" key="1">
    <citation type="journal article" date="2017" name="BMC Genomics">
        <title>Gapless genome assembly of Colletotrichum higginsianum reveals chromosome structure and association of transposable elements with secondary metabolite gene clusters.</title>
        <authorList>
            <person name="Dallery J.-F."/>
            <person name="Lapalu N."/>
            <person name="Zampounis A."/>
            <person name="Pigne S."/>
            <person name="Luyten I."/>
            <person name="Amselem J."/>
            <person name="Wittenberg A.H.J."/>
            <person name="Zhou S."/>
            <person name="de Queiroz M.V."/>
            <person name="Robin G.P."/>
            <person name="Auger A."/>
            <person name="Hainaut M."/>
            <person name="Henrissat B."/>
            <person name="Kim K.-T."/>
            <person name="Lee Y.-H."/>
            <person name="Lespinet O."/>
            <person name="Schwartz D.C."/>
            <person name="Thon M.R."/>
            <person name="O'Connell R.J."/>
        </authorList>
    </citation>
    <scope>NUCLEOTIDE SEQUENCE [LARGE SCALE GENOMIC DNA]</scope>
    <source>
        <strain evidence="2">IMI 349063</strain>
    </source>
</reference>